<name>A0A085N2W6_9BILA</name>
<accession>A0A085N2W6</accession>
<evidence type="ECO:0000313" key="1">
    <source>
        <dbReference type="EMBL" id="KFD63812.1"/>
    </source>
</evidence>
<sequence length="142" mass="15889">MNFCLIRRDKALFIAATSTLLSIFARSVLSLEVPGWITDRFSGVGKAELQLQKELPMRISSQNLSLDTRVSGCSAISHAYTRPVRGFSVVADLLTKKRKKLQIVNWGDLTLRLTSIEPKVKMVLSLSGFQAWRCRSLAVLHL</sequence>
<gene>
    <name evidence="1" type="ORF">M514_06528</name>
</gene>
<organism evidence="1">
    <name type="scientific">Trichuris suis</name>
    <name type="common">pig whipworm</name>
    <dbReference type="NCBI Taxonomy" id="68888"/>
    <lineage>
        <taxon>Eukaryota</taxon>
        <taxon>Metazoa</taxon>
        <taxon>Ecdysozoa</taxon>
        <taxon>Nematoda</taxon>
        <taxon>Enoplea</taxon>
        <taxon>Dorylaimia</taxon>
        <taxon>Trichinellida</taxon>
        <taxon>Trichuridae</taxon>
        <taxon>Trichuris</taxon>
    </lineage>
</organism>
<proteinExistence type="predicted"/>
<reference evidence="1" key="1">
    <citation type="journal article" date="2014" name="Nat. Genet.">
        <title>Genome and transcriptome of the porcine whipworm Trichuris suis.</title>
        <authorList>
            <person name="Jex A.R."/>
            <person name="Nejsum P."/>
            <person name="Schwarz E.M."/>
            <person name="Hu L."/>
            <person name="Young N.D."/>
            <person name="Hall R.S."/>
            <person name="Korhonen P.K."/>
            <person name="Liao S."/>
            <person name="Thamsborg S."/>
            <person name="Xia J."/>
            <person name="Xu P."/>
            <person name="Wang S."/>
            <person name="Scheerlinck J.P."/>
            <person name="Hofmann A."/>
            <person name="Sternberg P.W."/>
            <person name="Wang J."/>
            <person name="Gasser R.B."/>
        </authorList>
    </citation>
    <scope>NUCLEOTIDE SEQUENCE [LARGE SCALE GENOMIC DNA]</scope>
    <source>
        <strain evidence="1">DCEP-RM93F</strain>
    </source>
</reference>
<dbReference type="Proteomes" id="UP000030758">
    <property type="component" value="Unassembled WGS sequence"/>
</dbReference>
<protein>
    <submittedName>
        <fullName evidence="1">Uncharacterized protein</fullName>
    </submittedName>
</protein>
<dbReference type="AlphaFoldDB" id="A0A085N2W6"/>
<dbReference type="EMBL" id="KL367565">
    <property type="protein sequence ID" value="KFD63812.1"/>
    <property type="molecule type" value="Genomic_DNA"/>
</dbReference>